<keyword evidence="2" id="KW-1185">Reference proteome</keyword>
<protein>
    <submittedName>
        <fullName evidence="1">Nucleoside 2-deoxyribosyltransferase</fullName>
    </submittedName>
</protein>
<dbReference type="EMBL" id="QGNA01000006">
    <property type="protein sequence ID" value="PWS34766.1"/>
    <property type="molecule type" value="Genomic_DNA"/>
</dbReference>
<dbReference type="GO" id="GO:0016740">
    <property type="term" value="F:transferase activity"/>
    <property type="evidence" value="ECO:0007669"/>
    <property type="project" value="UniProtKB-KW"/>
</dbReference>
<dbReference type="AlphaFoldDB" id="A0A317FAZ3"/>
<dbReference type="GO" id="GO:0070694">
    <property type="term" value="F:5-hydroxymethyl-dUMP N-hydrolase activity"/>
    <property type="evidence" value="ECO:0007669"/>
    <property type="project" value="TreeGrafter"/>
</dbReference>
<dbReference type="PANTHER" id="PTHR15364">
    <property type="entry name" value="2'-DEOXYNUCLEOSIDE 5'-PHOSPHATE N-HYDROLASE 1"/>
    <property type="match status" value="1"/>
</dbReference>
<dbReference type="PANTHER" id="PTHR15364:SF0">
    <property type="entry name" value="2'-DEOXYNUCLEOSIDE 5'-PHOSPHATE N-HYDROLASE 1"/>
    <property type="match status" value="1"/>
</dbReference>
<organism evidence="1 2">
    <name type="scientific">Falsiroseomonas bella</name>
    <dbReference type="NCBI Taxonomy" id="2184016"/>
    <lineage>
        <taxon>Bacteria</taxon>
        <taxon>Pseudomonadati</taxon>
        <taxon>Pseudomonadota</taxon>
        <taxon>Alphaproteobacteria</taxon>
        <taxon>Acetobacterales</taxon>
        <taxon>Roseomonadaceae</taxon>
        <taxon>Falsiroseomonas</taxon>
    </lineage>
</organism>
<gene>
    <name evidence="1" type="ORF">DFH01_23975</name>
</gene>
<dbReference type="InterPro" id="IPR007710">
    <property type="entry name" value="Nucleoside_deoxyribTrfase"/>
</dbReference>
<keyword evidence="1" id="KW-0808">Transferase</keyword>
<proteinExistence type="predicted"/>
<dbReference type="Pfam" id="PF05014">
    <property type="entry name" value="Nuc_deoxyrib_tr"/>
    <property type="match status" value="1"/>
</dbReference>
<comment type="caution">
    <text evidence="1">The sequence shown here is derived from an EMBL/GenBank/DDBJ whole genome shotgun (WGS) entry which is preliminary data.</text>
</comment>
<dbReference type="InterPro" id="IPR051239">
    <property type="entry name" value="2'-dNMP_N-hydrolase"/>
</dbReference>
<dbReference type="OrthoDB" id="9795789at2"/>
<evidence type="ECO:0000313" key="1">
    <source>
        <dbReference type="EMBL" id="PWS34766.1"/>
    </source>
</evidence>
<evidence type="ECO:0000313" key="2">
    <source>
        <dbReference type="Proteomes" id="UP000245765"/>
    </source>
</evidence>
<dbReference type="SUPFAM" id="SSF52309">
    <property type="entry name" value="N-(deoxy)ribosyltransferase-like"/>
    <property type="match status" value="1"/>
</dbReference>
<accession>A0A317FAZ3</accession>
<dbReference type="Gene3D" id="3.40.50.450">
    <property type="match status" value="1"/>
</dbReference>
<sequence>MKVYLAGPDVFLPDPLGIAERKRAICAAHGLTGIFPVDAHPQHPEEAELPRWLWIYRRNEAHMRDADAVIANLTPFRGPSADAGTIYEVGFMRALGKKVLGYSNVAADFVPRTLGFLGDAARRDAAGRWRDAAEMAVEDFGLADNLMIDGGIGEAGGVLVRREVPQAERWTDLVGFETCVRMLAAR</sequence>
<name>A0A317FAZ3_9PROT</name>
<dbReference type="GO" id="GO:0009159">
    <property type="term" value="P:deoxyribonucleoside monophosphate catabolic process"/>
    <property type="evidence" value="ECO:0007669"/>
    <property type="project" value="TreeGrafter"/>
</dbReference>
<dbReference type="Proteomes" id="UP000245765">
    <property type="component" value="Unassembled WGS sequence"/>
</dbReference>
<reference evidence="2" key="1">
    <citation type="submission" date="2018-05" db="EMBL/GenBank/DDBJ databases">
        <authorList>
            <person name="Du Z."/>
            <person name="Wang X."/>
        </authorList>
    </citation>
    <scope>NUCLEOTIDE SEQUENCE [LARGE SCALE GENOMIC DNA]</scope>
    <source>
        <strain evidence="2">CQN31</strain>
    </source>
</reference>